<dbReference type="EMBL" id="BAQD01000124">
    <property type="protein sequence ID" value="GBQ08650.1"/>
    <property type="molecule type" value="Genomic_DNA"/>
</dbReference>
<proteinExistence type="predicted"/>
<reference evidence="2" key="1">
    <citation type="submission" date="2013-04" db="EMBL/GenBank/DDBJ databases">
        <title>The genome sequencing project of 58 acetic acid bacteria.</title>
        <authorList>
            <person name="Okamoto-Kainuma A."/>
            <person name="Ishikawa M."/>
            <person name="Umino S."/>
            <person name="Koizumi Y."/>
            <person name="Shiwa Y."/>
            <person name="Yoshikawa H."/>
            <person name="Matsutani M."/>
            <person name="Matsushita K."/>
        </authorList>
    </citation>
    <scope>NUCLEOTIDE SEQUENCE</scope>
    <source>
        <strain evidence="2">DSM 15669</strain>
    </source>
</reference>
<feature type="transmembrane region" description="Helical" evidence="1">
    <location>
        <begin position="18"/>
        <end position="36"/>
    </location>
</feature>
<dbReference type="RefSeq" id="WP_018980087.1">
    <property type="nucleotide sequence ID" value="NZ_BAQD01000124.1"/>
</dbReference>
<keyword evidence="1" id="KW-0472">Membrane</keyword>
<evidence type="ECO:0000313" key="3">
    <source>
        <dbReference type="Proteomes" id="UP001062901"/>
    </source>
</evidence>
<keyword evidence="1" id="KW-1133">Transmembrane helix</keyword>
<feature type="transmembrane region" description="Helical" evidence="1">
    <location>
        <begin position="42"/>
        <end position="64"/>
    </location>
</feature>
<comment type="caution">
    <text evidence="2">The sequence shown here is derived from an EMBL/GenBank/DDBJ whole genome shotgun (WGS) entry which is preliminary data.</text>
</comment>
<name>A0ABQ0P0Z0_9PROT</name>
<accession>A0ABQ0P0Z0</accession>
<protein>
    <recommendedName>
        <fullName evidence="4">DUF2628 domain-containing protein</fullName>
    </recommendedName>
</protein>
<evidence type="ECO:0000256" key="1">
    <source>
        <dbReference type="SAM" id="Phobius"/>
    </source>
</evidence>
<evidence type="ECO:0008006" key="4">
    <source>
        <dbReference type="Google" id="ProtNLM"/>
    </source>
</evidence>
<gene>
    <name evidence="2" type="ORF">AA15669_1856</name>
</gene>
<sequence length="101" mass="11573">MAERVLIRNTASGITRKGYIGFSWTYLFFGFLVPLIRGEILVAVLHAVLTAITGGFWQLFYCFFYNRHYMTRMLSDEGYVLADTPERNQDAAWALNITPPS</sequence>
<keyword evidence="1" id="KW-0812">Transmembrane</keyword>
<keyword evidence="3" id="KW-1185">Reference proteome</keyword>
<dbReference type="Proteomes" id="UP001062901">
    <property type="component" value="Unassembled WGS sequence"/>
</dbReference>
<evidence type="ECO:0000313" key="2">
    <source>
        <dbReference type="EMBL" id="GBQ08650.1"/>
    </source>
</evidence>
<organism evidence="2 3">
    <name type="scientific">Saccharibacter floricola DSM 15669</name>
    <dbReference type="NCBI Taxonomy" id="1123227"/>
    <lineage>
        <taxon>Bacteria</taxon>
        <taxon>Pseudomonadati</taxon>
        <taxon>Pseudomonadota</taxon>
        <taxon>Alphaproteobacteria</taxon>
        <taxon>Acetobacterales</taxon>
        <taxon>Acetobacteraceae</taxon>
        <taxon>Saccharibacter</taxon>
    </lineage>
</organism>